<feature type="region of interest" description="Disordered" evidence="1">
    <location>
        <begin position="949"/>
        <end position="969"/>
    </location>
</feature>
<feature type="compositionally biased region" description="Low complexity" evidence="1">
    <location>
        <begin position="487"/>
        <end position="519"/>
    </location>
</feature>
<feature type="compositionally biased region" description="Low complexity" evidence="1">
    <location>
        <begin position="845"/>
        <end position="908"/>
    </location>
</feature>
<feature type="compositionally biased region" description="Low complexity" evidence="1">
    <location>
        <begin position="768"/>
        <end position="820"/>
    </location>
</feature>
<dbReference type="EMBL" id="ML769433">
    <property type="protein sequence ID" value="KAE9402564.1"/>
    <property type="molecule type" value="Genomic_DNA"/>
</dbReference>
<feature type="compositionally biased region" description="Low complexity" evidence="1">
    <location>
        <begin position="707"/>
        <end position="744"/>
    </location>
</feature>
<feature type="compositionally biased region" description="Low complexity" evidence="1">
    <location>
        <begin position="661"/>
        <end position="680"/>
    </location>
</feature>
<feature type="compositionally biased region" description="Polar residues" evidence="1">
    <location>
        <begin position="749"/>
        <end position="759"/>
    </location>
</feature>
<sequence>MRLKSLTPTFLLSLAVLSVDALRRPQKSHLAQHSVVSQRQYHPQRVSARALIDVCVDLDAVINGNQLLEDLFAGDLDLFLDANVELDILGLEAVVKAELNDIFKAQPKCAKPLPANAHRTCNSDPCYYDCNDSFTRIGDQCVCSAPKSVCNGVCGNFPHGCNGHPSSLPRSLKKRVAQESTFADAQAYCGDKRVCGVFSATDNAFDCVDIKTSESCGGCMYAHPWSQSTLSARGQDCNTVVSRGTLSHRCENGECIPDACLTGYILGPDGCVLSSRIVPRLGAPAGLAAPLTDLPRILPAIPPLSNPPLVSAGSSDSTSVAPVTSVVAPVDSGSSVSSATDSLLLRTGLTDTSSLAGTLAVLRARAVSGTLAGVTNPSSLSGTLGSHSSGLTSPAVSTYHWRLANGVVAAIAAPLLKSVTVMRMEEHHSLPPLPPSPPPVSCPPAAADGSVKSGSTGSGLLSGLLSGLGLRKRHEDPCEEPAPAPWSSPSSSPSPVAAPAPTESEPCEESTSASTSSSAGGAGGALLVNLGSQHVAAANLGSLDKPLADTLDSTLDSLNTGISGLGTITRRSEDAEDCDCDTESAPSSSSSGVGVGAGSTSPLPSGAGAASGSTSPSSTCPSSSNSAGVGTPSIGTSNSSSSPSASSNVPGNGSAPSGVTSGSNPASGSSSGSGIDVSASVNPTATNVGVSIGAPVASSTPTGNDGAGSSASSVTSVSGASVPWGATSSVPTGVSVPGSSNGSGIDVSASVNPTATNVGVSIGAPVASSSPSGVDGTGSSVSSSTSVSGTSSVPSTVPISSGKSASNGASPVSSGLSSGSGIDVSASVNPTATNVGVSVGVPVTSSTPSEVDGSSVSSATFVSSTSAPSGTSSEPCADTSVSGSSNGSATNSANGSPSSTTGSSVDPGIEIDEQPTADVKLLYGTDIDASTDTVAQDLGAGNIIHSFNGPVPSLSPSPSPSSTSPTAQKLAKDVSTIVQLALTMHGHATKFNSSCGCNGPNPDPADATTSLLSEINGLLCEVDVYVALLVLDPTTADPLSRLVAELLSLSHTCSGLPTLSDELKTIIGGIISGCTQMQPLLTTVENGISTCDCAGEVTEAVTGDISALSSHNISPRTRVLPRKVRGNRL</sequence>
<reference evidence="4" key="1">
    <citation type="journal article" date="2019" name="Environ. Microbiol.">
        <title>Fungal ecological strategies reflected in gene transcription - a case study of two litter decomposers.</title>
        <authorList>
            <person name="Barbi F."/>
            <person name="Kohler A."/>
            <person name="Barry K."/>
            <person name="Baskaran P."/>
            <person name="Daum C."/>
            <person name="Fauchery L."/>
            <person name="Ihrmark K."/>
            <person name="Kuo A."/>
            <person name="LaButti K."/>
            <person name="Lipzen A."/>
            <person name="Morin E."/>
            <person name="Grigoriev I.V."/>
            <person name="Henrissat B."/>
            <person name="Lindahl B."/>
            <person name="Martin F."/>
        </authorList>
    </citation>
    <scope>NUCLEOTIDE SEQUENCE</scope>
    <source>
        <strain evidence="4">JB14</strain>
    </source>
</reference>
<protein>
    <recommendedName>
        <fullName evidence="3">Protein CPL1-like domain-containing protein</fullName>
    </recommendedName>
</protein>
<name>A0A6A4I0W7_9AGAR</name>
<dbReference type="Pfam" id="PF21671">
    <property type="entry name" value="CPL1-like"/>
    <property type="match status" value="1"/>
</dbReference>
<gene>
    <name evidence="4" type="ORF">BT96DRAFT_1017519</name>
</gene>
<feature type="region of interest" description="Disordered" evidence="1">
    <location>
        <begin position="845"/>
        <end position="910"/>
    </location>
</feature>
<feature type="compositionally biased region" description="Low complexity" evidence="1">
    <location>
        <begin position="443"/>
        <end position="458"/>
    </location>
</feature>
<evidence type="ECO:0000313" key="4">
    <source>
        <dbReference type="EMBL" id="KAE9402564.1"/>
    </source>
</evidence>
<proteinExistence type="predicted"/>
<feature type="region of interest" description="Disordered" evidence="1">
    <location>
        <begin position="427"/>
        <end position="458"/>
    </location>
</feature>
<dbReference type="OrthoDB" id="439917at2759"/>
<feature type="signal peptide" evidence="2">
    <location>
        <begin position="1"/>
        <end position="21"/>
    </location>
</feature>
<evidence type="ECO:0000259" key="3">
    <source>
        <dbReference type="Pfam" id="PF21671"/>
    </source>
</evidence>
<accession>A0A6A4I0W7</accession>
<feature type="region of interest" description="Disordered" evidence="1">
    <location>
        <begin position="473"/>
        <end position="520"/>
    </location>
</feature>
<dbReference type="Proteomes" id="UP000799118">
    <property type="component" value="Unassembled WGS sequence"/>
</dbReference>
<feature type="compositionally biased region" description="Low complexity" evidence="1">
    <location>
        <begin position="584"/>
        <end position="654"/>
    </location>
</feature>
<organism evidence="4 5">
    <name type="scientific">Gymnopus androsaceus JB14</name>
    <dbReference type="NCBI Taxonomy" id="1447944"/>
    <lineage>
        <taxon>Eukaryota</taxon>
        <taxon>Fungi</taxon>
        <taxon>Dikarya</taxon>
        <taxon>Basidiomycota</taxon>
        <taxon>Agaricomycotina</taxon>
        <taxon>Agaricomycetes</taxon>
        <taxon>Agaricomycetidae</taxon>
        <taxon>Agaricales</taxon>
        <taxon>Marasmiineae</taxon>
        <taxon>Omphalotaceae</taxon>
        <taxon>Gymnopus</taxon>
    </lineage>
</organism>
<feature type="domain" description="Protein CPL1-like" evidence="3">
    <location>
        <begin position="205"/>
        <end position="270"/>
    </location>
</feature>
<feature type="compositionally biased region" description="Pro residues" evidence="1">
    <location>
        <begin position="431"/>
        <end position="442"/>
    </location>
</feature>
<keyword evidence="2" id="KW-0732">Signal</keyword>
<dbReference type="AlphaFoldDB" id="A0A6A4I0W7"/>
<feature type="chain" id="PRO_5025506320" description="Protein CPL1-like domain-containing protein" evidence="2">
    <location>
        <begin position="22"/>
        <end position="1129"/>
    </location>
</feature>
<evidence type="ECO:0000256" key="2">
    <source>
        <dbReference type="SAM" id="SignalP"/>
    </source>
</evidence>
<keyword evidence="5" id="KW-1185">Reference proteome</keyword>
<feature type="region of interest" description="Disordered" evidence="1">
    <location>
        <begin position="570"/>
        <end position="820"/>
    </location>
</feature>
<evidence type="ECO:0000256" key="1">
    <source>
        <dbReference type="SAM" id="MobiDB-lite"/>
    </source>
</evidence>
<evidence type="ECO:0000313" key="5">
    <source>
        <dbReference type="Proteomes" id="UP000799118"/>
    </source>
</evidence>
<dbReference type="InterPro" id="IPR048661">
    <property type="entry name" value="CPL1-like"/>
</dbReference>